<dbReference type="Pfam" id="PF07690">
    <property type="entry name" value="MFS_1"/>
    <property type="match status" value="1"/>
</dbReference>
<dbReference type="CDD" id="cd17316">
    <property type="entry name" value="MFS_SV2_like"/>
    <property type="match status" value="1"/>
</dbReference>
<comment type="caution">
    <text evidence="8">The sequence shown here is derived from an EMBL/GenBank/DDBJ whole genome shotgun (WGS) entry which is preliminary data.</text>
</comment>
<dbReference type="Gene3D" id="1.20.1250.20">
    <property type="entry name" value="MFS general substrate transporter like domains"/>
    <property type="match status" value="1"/>
</dbReference>
<feature type="transmembrane region" description="Helical" evidence="6">
    <location>
        <begin position="149"/>
        <end position="168"/>
    </location>
</feature>
<feature type="transmembrane region" description="Helical" evidence="6">
    <location>
        <begin position="205"/>
        <end position="227"/>
    </location>
</feature>
<feature type="transmembrane region" description="Helical" evidence="6">
    <location>
        <begin position="430"/>
        <end position="452"/>
    </location>
</feature>
<proteinExistence type="predicted"/>
<evidence type="ECO:0000259" key="7">
    <source>
        <dbReference type="PROSITE" id="PS50850"/>
    </source>
</evidence>
<feature type="transmembrane region" description="Helical" evidence="6">
    <location>
        <begin position="180"/>
        <end position="199"/>
    </location>
</feature>
<name>A0A0F4ZGI7_9PEZI</name>
<gene>
    <name evidence="8" type="ORF">TD95_005290</name>
</gene>
<keyword evidence="3 6" id="KW-0812">Transmembrane</keyword>
<sequence>MQQPQPSPTLISLLEASRRSRSRSLYSCATPKSTSTAPELRPLLVPEDAQCAGSLDRHEYSIASLRRRVWDDTKPAPRTPMQVQQAQYEAKARLIGLAIDDIGMGRYTWQVFLMAGLGWMADNFWMHGVAILLPSLSTAFAIPEKRIRYTTTFLFLGLSIGSFLWGLTSDIHGRRPAFHFPLALSALAGLLAACAPSWLFLCATLILVGAGIGGSLPVDGAVFLEILPSRHRRLLTLLSVWWPAGQLVAAALGILFLSTPAAEPSTTSPVPLWRAFLAALAVLSGAFAAMRVTFFTALESPRFLLSHARDADAVHIIHQLACRNRVQTWLSLDVLDKVCELSPSMRAACDVPADGAAQVEKKTVLGRMRSAASGFSAARIRPLFRSQQLGVATALVWFAWAVIGMGYPLFNAFLPQYLAHSTSASASSRVYQNYLMTSLSGVPASVLATWLVDQRSAVFGRRGTLAVSTFLSAVFMFLFVRVPSEPMRVQVACAAGFVQNIMYGVLYAYTPELFPAPVRGVGMGVASFLNRAMGLLAPVIAANLPGDGATTPVTVAACLILSAFVGIVLIPVETRGTHIL</sequence>
<evidence type="ECO:0000256" key="2">
    <source>
        <dbReference type="ARBA" id="ARBA00022448"/>
    </source>
</evidence>
<keyword evidence="4 6" id="KW-1133">Transmembrane helix</keyword>
<feature type="transmembrane region" description="Helical" evidence="6">
    <location>
        <begin position="276"/>
        <end position="298"/>
    </location>
</feature>
<protein>
    <recommendedName>
        <fullName evidence="7">Major facilitator superfamily (MFS) profile domain-containing protein</fullName>
    </recommendedName>
</protein>
<feature type="domain" description="Major facilitator superfamily (MFS) profile" evidence="7">
    <location>
        <begin position="111"/>
        <end position="574"/>
    </location>
</feature>
<accession>A0A0F4ZGI7</accession>
<feature type="transmembrane region" description="Helical" evidence="6">
    <location>
        <begin position="553"/>
        <end position="572"/>
    </location>
</feature>
<evidence type="ECO:0000256" key="3">
    <source>
        <dbReference type="ARBA" id="ARBA00022692"/>
    </source>
</evidence>
<dbReference type="GO" id="GO:0022857">
    <property type="term" value="F:transmembrane transporter activity"/>
    <property type="evidence" value="ECO:0007669"/>
    <property type="project" value="InterPro"/>
</dbReference>
<evidence type="ECO:0000313" key="9">
    <source>
        <dbReference type="Proteomes" id="UP000033483"/>
    </source>
</evidence>
<evidence type="ECO:0000256" key="5">
    <source>
        <dbReference type="ARBA" id="ARBA00023136"/>
    </source>
</evidence>
<keyword evidence="9" id="KW-1185">Reference proteome</keyword>
<feature type="transmembrane region" description="Helical" evidence="6">
    <location>
        <begin position="489"/>
        <end position="509"/>
    </location>
</feature>
<evidence type="ECO:0000256" key="6">
    <source>
        <dbReference type="SAM" id="Phobius"/>
    </source>
</evidence>
<feature type="transmembrane region" description="Helical" evidence="6">
    <location>
        <begin position="389"/>
        <end position="410"/>
    </location>
</feature>
<dbReference type="SUPFAM" id="SSF103473">
    <property type="entry name" value="MFS general substrate transporter"/>
    <property type="match status" value="1"/>
</dbReference>
<reference evidence="8 9" key="1">
    <citation type="submission" date="2015-03" db="EMBL/GenBank/DDBJ databases">
        <authorList>
            <person name="Radwan O."/>
            <person name="Al-Naeli F.A."/>
            <person name="Rendon G.A."/>
            <person name="Fields C."/>
        </authorList>
    </citation>
    <scope>NUCLEOTIDE SEQUENCE [LARGE SCALE GENOMIC DNA]</scope>
    <source>
        <strain evidence="8">CR-DP1</strain>
    </source>
</reference>
<evidence type="ECO:0000256" key="4">
    <source>
        <dbReference type="ARBA" id="ARBA00022989"/>
    </source>
</evidence>
<comment type="subcellular location">
    <subcellularLocation>
        <location evidence="1">Membrane</location>
        <topology evidence="1">Multi-pass membrane protein</topology>
    </subcellularLocation>
</comment>
<evidence type="ECO:0000256" key="1">
    <source>
        <dbReference type="ARBA" id="ARBA00004141"/>
    </source>
</evidence>
<dbReference type="InterPro" id="IPR011701">
    <property type="entry name" value="MFS"/>
</dbReference>
<dbReference type="EMBL" id="LAEV01000740">
    <property type="protein sequence ID" value="KKA29714.1"/>
    <property type="molecule type" value="Genomic_DNA"/>
</dbReference>
<feature type="transmembrane region" description="Helical" evidence="6">
    <location>
        <begin position="234"/>
        <end position="256"/>
    </location>
</feature>
<keyword evidence="5 6" id="KW-0472">Membrane</keyword>
<keyword evidence="2" id="KW-0813">Transport</keyword>
<dbReference type="OrthoDB" id="4139357at2759"/>
<feature type="transmembrane region" description="Helical" evidence="6">
    <location>
        <begin position="521"/>
        <end position="541"/>
    </location>
</feature>
<dbReference type="PANTHER" id="PTHR23511:SF5">
    <property type="entry name" value="MAJOR FACILITATOR-TYPE TRANSPORTER HXNZ-RELATED"/>
    <property type="match status" value="1"/>
</dbReference>
<dbReference type="Proteomes" id="UP000033483">
    <property type="component" value="Unassembled WGS sequence"/>
</dbReference>
<evidence type="ECO:0000313" key="8">
    <source>
        <dbReference type="EMBL" id="KKA29714.1"/>
    </source>
</evidence>
<dbReference type="PROSITE" id="PS50850">
    <property type="entry name" value="MFS"/>
    <property type="match status" value="1"/>
</dbReference>
<dbReference type="PANTHER" id="PTHR23511">
    <property type="entry name" value="SYNAPTIC VESICLE GLYCOPROTEIN 2"/>
    <property type="match status" value="1"/>
</dbReference>
<dbReference type="GO" id="GO:0016020">
    <property type="term" value="C:membrane"/>
    <property type="evidence" value="ECO:0007669"/>
    <property type="project" value="UniProtKB-SubCell"/>
</dbReference>
<organism evidence="8 9">
    <name type="scientific">Thielaviopsis punctulata</name>
    <dbReference type="NCBI Taxonomy" id="72032"/>
    <lineage>
        <taxon>Eukaryota</taxon>
        <taxon>Fungi</taxon>
        <taxon>Dikarya</taxon>
        <taxon>Ascomycota</taxon>
        <taxon>Pezizomycotina</taxon>
        <taxon>Sordariomycetes</taxon>
        <taxon>Hypocreomycetidae</taxon>
        <taxon>Microascales</taxon>
        <taxon>Ceratocystidaceae</taxon>
        <taxon>Thielaviopsis</taxon>
    </lineage>
</organism>
<feature type="transmembrane region" description="Helical" evidence="6">
    <location>
        <begin position="464"/>
        <end position="483"/>
    </location>
</feature>
<dbReference type="InterPro" id="IPR036259">
    <property type="entry name" value="MFS_trans_sf"/>
</dbReference>
<dbReference type="InterPro" id="IPR020846">
    <property type="entry name" value="MFS_dom"/>
</dbReference>
<dbReference type="AlphaFoldDB" id="A0A0F4ZGI7"/>